<dbReference type="InterPro" id="IPR036148">
    <property type="entry name" value="MmgE/PrpD_sf"/>
</dbReference>
<accession>X1L541</accession>
<feature type="non-terminal residue" evidence="4">
    <location>
        <position position="1"/>
    </location>
</feature>
<dbReference type="SUPFAM" id="SSF103378">
    <property type="entry name" value="2-methylcitrate dehydratase PrpD"/>
    <property type="match status" value="1"/>
</dbReference>
<dbReference type="InterPro" id="IPR042183">
    <property type="entry name" value="MmgE/PrpD_sf_1"/>
</dbReference>
<dbReference type="EMBL" id="BARV01011991">
    <property type="protein sequence ID" value="GAI14452.1"/>
    <property type="molecule type" value="Genomic_DNA"/>
</dbReference>
<reference evidence="4" key="1">
    <citation type="journal article" date="2014" name="Front. Microbiol.">
        <title>High frequency of phylogenetically diverse reductive dehalogenase-homologous genes in deep subseafloor sedimentary metagenomes.</title>
        <authorList>
            <person name="Kawai M."/>
            <person name="Futagami T."/>
            <person name="Toyoda A."/>
            <person name="Takaki Y."/>
            <person name="Nishi S."/>
            <person name="Hori S."/>
            <person name="Arai W."/>
            <person name="Tsubouchi T."/>
            <person name="Morono Y."/>
            <person name="Uchiyama I."/>
            <person name="Ito T."/>
            <person name="Fujiyama A."/>
            <person name="Inagaki F."/>
            <person name="Takami H."/>
        </authorList>
    </citation>
    <scope>NUCLEOTIDE SEQUENCE</scope>
    <source>
        <strain evidence="4">Expedition CK06-06</strain>
    </source>
</reference>
<evidence type="ECO:0008006" key="5">
    <source>
        <dbReference type="Google" id="ProtNLM"/>
    </source>
</evidence>
<dbReference type="InterPro" id="IPR005656">
    <property type="entry name" value="MmgE_PrpD"/>
</dbReference>
<dbReference type="Pfam" id="PF03972">
    <property type="entry name" value="MmgE_PrpD_N"/>
    <property type="match status" value="1"/>
</dbReference>
<comment type="caution">
    <text evidence="4">The sequence shown here is derived from an EMBL/GenBank/DDBJ whole genome shotgun (WGS) entry which is preliminary data.</text>
</comment>
<dbReference type="Gene3D" id="1.10.4100.10">
    <property type="entry name" value="2-methylcitrate dehydratase PrpD"/>
    <property type="match status" value="1"/>
</dbReference>
<evidence type="ECO:0000259" key="3">
    <source>
        <dbReference type="Pfam" id="PF19305"/>
    </source>
</evidence>
<dbReference type="InterPro" id="IPR042188">
    <property type="entry name" value="MmgE/PrpD_sf_2"/>
</dbReference>
<organism evidence="4">
    <name type="scientific">marine sediment metagenome</name>
    <dbReference type="NCBI Taxonomy" id="412755"/>
    <lineage>
        <taxon>unclassified sequences</taxon>
        <taxon>metagenomes</taxon>
        <taxon>ecological metagenomes</taxon>
    </lineage>
</organism>
<evidence type="ECO:0000313" key="4">
    <source>
        <dbReference type="EMBL" id="GAI14452.1"/>
    </source>
</evidence>
<evidence type="ECO:0000259" key="2">
    <source>
        <dbReference type="Pfam" id="PF03972"/>
    </source>
</evidence>
<dbReference type="GO" id="GO:0016829">
    <property type="term" value="F:lyase activity"/>
    <property type="evidence" value="ECO:0007669"/>
    <property type="project" value="InterPro"/>
</dbReference>
<evidence type="ECO:0000256" key="1">
    <source>
        <dbReference type="ARBA" id="ARBA00006174"/>
    </source>
</evidence>
<proteinExistence type="inferred from homology"/>
<protein>
    <recommendedName>
        <fullName evidence="5">MmgE/PrpD family protein</fullName>
    </recommendedName>
</protein>
<comment type="similarity">
    <text evidence="1">Belongs to the PrpD family.</text>
</comment>
<feature type="domain" description="MmgE/PrpD C-terminal" evidence="3">
    <location>
        <begin position="115"/>
        <end position="220"/>
    </location>
</feature>
<dbReference type="AlphaFoldDB" id="X1L541"/>
<feature type="domain" description="MmgE/PrpD N-terminal" evidence="2">
    <location>
        <begin position="3"/>
        <end position="88"/>
    </location>
</feature>
<gene>
    <name evidence="4" type="ORF">S06H3_22432</name>
</gene>
<dbReference type="PANTHER" id="PTHR16943">
    <property type="entry name" value="2-METHYLCITRATE DEHYDRATASE-RELATED"/>
    <property type="match status" value="1"/>
</dbReference>
<name>X1L541_9ZZZZ</name>
<dbReference type="Gene3D" id="3.30.1330.120">
    <property type="entry name" value="2-methylcitrate dehydratase PrpD"/>
    <property type="match status" value="1"/>
</dbReference>
<dbReference type="PANTHER" id="PTHR16943:SF8">
    <property type="entry name" value="2-METHYLCITRATE DEHYDRATASE"/>
    <property type="match status" value="1"/>
</dbReference>
<dbReference type="InterPro" id="IPR045337">
    <property type="entry name" value="MmgE_PrpD_C"/>
</dbReference>
<dbReference type="InterPro" id="IPR045336">
    <property type="entry name" value="MmgE_PrpD_N"/>
</dbReference>
<feature type="non-terminal residue" evidence="4">
    <location>
        <position position="225"/>
    </location>
</feature>
<sequence>FGYFMSATAASRLLQLDEEKMLNALGLAYHQAAGNLQVVRDGAQAKRLGPGFSCRAGVASALMAQKGITGAKNFIEGEVGFYGLYHPQSKYCDLSRLTDKLGQHFENEDISLKPYPCGVVNHTAIDAALAIAKERDIKPDDVAEVTIFTGAGSHFLCVPLEVKRHPRNAVDTQFSIPWSVATAIAKRRASVWDYTDEAASDPMMHKLTSKITAEIEPAFTGGSIE</sequence>
<dbReference type="Pfam" id="PF19305">
    <property type="entry name" value="MmgE_PrpD_C"/>
    <property type="match status" value="1"/>
</dbReference>